<dbReference type="SUPFAM" id="SSF50978">
    <property type="entry name" value="WD40 repeat-like"/>
    <property type="match status" value="1"/>
</dbReference>
<dbReference type="SMART" id="SM00320">
    <property type="entry name" value="WD40"/>
    <property type="match status" value="3"/>
</dbReference>
<reference evidence="4 5" key="1">
    <citation type="journal article" date="2018" name="Sci. Rep.">
        <title>Genome sequence of the cauliflower mushroom Sparassis crispa (Hanabiratake) and its association with beneficial usage.</title>
        <authorList>
            <person name="Kiyama R."/>
            <person name="Furutani Y."/>
            <person name="Kawaguchi K."/>
            <person name="Nakanishi T."/>
        </authorList>
    </citation>
    <scope>NUCLEOTIDE SEQUENCE [LARGE SCALE GENOMIC DNA]</scope>
</reference>
<protein>
    <recommendedName>
        <fullName evidence="6">WD40 repeat-like protein</fullName>
    </recommendedName>
</protein>
<dbReference type="EMBL" id="BFAD01000013">
    <property type="protein sequence ID" value="GBE88277.1"/>
    <property type="molecule type" value="Genomic_DNA"/>
</dbReference>
<dbReference type="InParanoid" id="A0A401H1G6"/>
<keyword evidence="2" id="KW-0677">Repeat</keyword>
<comment type="caution">
    <text evidence="4">The sequence shown here is derived from an EMBL/GenBank/DDBJ whole genome shotgun (WGS) entry which is preliminary data.</text>
</comment>
<keyword evidence="5" id="KW-1185">Reference proteome</keyword>
<dbReference type="GeneID" id="38785194"/>
<dbReference type="OrthoDB" id="548949at2759"/>
<organism evidence="4 5">
    <name type="scientific">Sparassis crispa</name>
    <dbReference type="NCBI Taxonomy" id="139825"/>
    <lineage>
        <taxon>Eukaryota</taxon>
        <taxon>Fungi</taxon>
        <taxon>Dikarya</taxon>
        <taxon>Basidiomycota</taxon>
        <taxon>Agaricomycotina</taxon>
        <taxon>Agaricomycetes</taxon>
        <taxon>Polyporales</taxon>
        <taxon>Sparassidaceae</taxon>
        <taxon>Sparassis</taxon>
    </lineage>
</organism>
<dbReference type="InterPro" id="IPR001680">
    <property type="entry name" value="WD40_rpt"/>
</dbReference>
<dbReference type="PANTHER" id="PTHR22850">
    <property type="entry name" value="WD40 REPEAT FAMILY"/>
    <property type="match status" value="1"/>
</dbReference>
<feature type="region of interest" description="Disordered" evidence="3">
    <location>
        <begin position="545"/>
        <end position="588"/>
    </location>
</feature>
<evidence type="ECO:0000256" key="1">
    <source>
        <dbReference type="ARBA" id="ARBA00022574"/>
    </source>
</evidence>
<feature type="compositionally biased region" description="Basic and acidic residues" evidence="3">
    <location>
        <begin position="327"/>
        <end position="348"/>
    </location>
</feature>
<feature type="compositionally biased region" description="Basic and acidic residues" evidence="3">
    <location>
        <begin position="545"/>
        <end position="559"/>
    </location>
</feature>
<accession>A0A401H1G6</accession>
<dbReference type="AlphaFoldDB" id="A0A401H1G6"/>
<feature type="region of interest" description="Disordered" evidence="3">
    <location>
        <begin position="131"/>
        <end position="158"/>
    </location>
</feature>
<dbReference type="Proteomes" id="UP000287166">
    <property type="component" value="Unassembled WGS sequence"/>
</dbReference>
<gene>
    <name evidence="4" type="ORF">SCP_1300920</name>
</gene>
<evidence type="ECO:0000256" key="3">
    <source>
        <dbReference type="SAM" id="MobiDB-lite"/>
    </source>
</evidence>
<dbReference type="STRING" id="139825.A0A401H1G6"/>
<dbReference type="RefSeq" id="XP_027619190.1">
    <property type="nucleotide sequence ID" value="XM_027763389.1"/>
</dbReference>
<dbReference type="InterPro" id="IPR036322">
    <property type="entry name" value="WD40_repeat_dom_sf"/>
</dbReference>
<evidence type="ECO:0000256" key="2">
    <source>
        <dbReference type="ARBA" id="ARBA00022737"/>
    </source>
</evidence>
<name>A0A401H1G6_9APHY</name>
<feature type="compositionally biased region" description="Acidic residues" evidence="3">
    <location>
        <begin position="560"/>
        <end position="585"/>
    </location>
</feature>
<evidence type="ECO:0000313" key="4">
    <source>
        <dbReference type="EMBL" id="GBE88277.1"/>
    </source>
</evidence>
<evidence type="ECO:0008006" key="6">
    <source>
        <dbReference type="Google" id="ProtNLM"/>
    </source>
</evidence>
<keyword evidence="1" id="KW-0853">WD repeat</keyword>
<evidence type="ECO:0000313" key="5">
    <source>
        <dbReference type="Proteomes" id="UP000287166"/>
    </source>
</evidence>
<sequence length="639" mass="70667">MATSDWLGQLAALQQRIDNFAFGKDEEDAGAPDDGGAANFVQLLREVCAVVRKAEASNALDIDAVVEKAYNILNSAVSTAYGEADLFDFLPSFAHDDEAAPLVKDTFEMPFGQGLMDSFMSFFAKYIKKGDSNPRGKPSPFPGPGRWEKSAQPHPNTTRLSRFRTGITVSVTEATPLANLIYQARCEVTDDNICLPCRIAVSQGGSCLAVVAAGGWKNRDPVLHYYHLGDDVDSAPSVTIEPGFAETAYALAMDEARQLIFVADSDRVKSFSWQDKGKLVHTLRSDSHSGPIAVLPNGRIVRAGKGSALVWDIDKLQRHADGKRVGKGKLNIDDVGRDNDNDEVERSTGSKPHAKIQFAEESYVPSVWHLHQPTGHMLCGESGRKDDTYGCVALDLEHGGKPVSRYLGHGGDVEDFSTSEGDANLFATAADDGYARLFDMRRPLPVLTLDSGKQSEFCSSVAFVHPDGVPTVFTGGETSQQIKMWDVRARAVVYELGTGNNEVRSMAWDAAHSTLFAATECDYVDRLGYHHEYRRARIPRWAEEPAWRGEEDEDGKAKDEDTDMDEDSEDEDEEEEDEDENDDEERCWPAKAFHGEDYYGYAFDAGEHRLYRYAFKTNADPKQLPVYGQATLEGMNSYW</sequence>
<proteinExistence type="predicted"/>
<dbReference type="InterPro" id="IPR050459">
    <property type="entry name" value="WD_repeat_RBAP46/RBAP48/MSI1"/>
</dbReference>
<dbReference type="Gene3D" id="2.130.10.10">
    <property type="entry name" value="YVTN repeat-like/Quinoprotein amine dehydrogenase"/>
    <property type="match status" value="1"/>
</dbReference>
<feature type="region of interest" description="Disordered" evidence="3">
    <location>
        <begin position="327"/>
        <end position="352"/>
    </location>
</feature>
<dbReference type="InterPro" id="IPR015943">
    <property type="entry name" value="WD40/YVTN_repeat-like_dom_sf"/>
</dbReference>